<reference evidence="2 3" key="1">
    <citation type="submission" date="2020-08" db="EMBL/GenBank/DDBJ databases">
        <title>Functional genomics of gut bacteria from endangered species of beetles.</title>
        <authorList>
            <person name="Carlos-Shanley C."/>
        </authorList>
    </citation>
    <scope>NUCLEOTIDE SEQUENCE [LARGE SCALE GENOMIC DNA]</scope>
    <source>
        <strain evidence="2 3">S00142</strain>
    </source>
</reference>
<dbReference type="RefSeq" id="WP_184159521.1">
    <property type="nucleotide sequence ID" value="NZ_JACHLD010000001.1"/>
</dbReference>
<keyword evidence="3" id="KW-1185">Reference proteome</keyword>
<dbReference type="Proteomes" id="UP000561681">
    <property type="component" value="Unassembled WGS sequence"/>
</dbReference>
<feature type="chain" id="PRO_5031037271" description="Outer membrane protein beta-barrel domain-containing protein" evidence="1">
    <location>
        <begin position="21"/>
        <end position="186"/>
    </location>
</feature>
<organism evidence="2 3">
    <name type="scientific">Flavobacterium nitrogenifigens</name>
    <dbReference type="NCBI Taxonomy" id="1617283"/>
    <lineage>
        <taxon>Bacteria</taxon>
        <taxon>Pseudomonadati</taxon>
        <taxon>Bacteroidota</taxon>
        <taxon>Flavobacteriia</taxon>
        <taxon>Flavobacteriales</taxon>
        <taxon>Flavobacteriaceae</taxon>
        <taxon>Flavobacterium</taxon>
    </lineage>
</organism>
<gene>
    <name evidence="2" type="ORF">HNP37_001282</name>
</gene>
<accession>A0A7W7N639</accession>
<dbReference type="AlphaFoldDB" id="A0A7W7N639"/>
<protein>
    <recommendedName>
        <fullName evidence="4">Outer membrane protein beta-barrel domain-containing protein</fullName>
    </recommendedName>
</protein>
<evidence type="ECO:0000313" key="2">
    <source>
        <dbReference type="EMBL" id="MBB4801243.1"/>
    </source>
</evidence>
<evidence type="ECO:0000256" key="1">
    <source>
        <dbReference type="SAM" id="SignalP"/>
    </source>
</evidence>
<name>A0A7W7N639_9FLAO</name>
<feature type="signal peptide" evidence="1">
    <location>
        <begin position="1"/>
        <end position="20"/>
    </location>
</feature>
<dbReference type="EMBL" id="JACHLD010000001">
    <property type="protein sequence ID" value="MBB4801243.1"/>
    <property type="molecule type" value="Genomic_DNA"/>
</dbReference>
<evidence type="ECO:0008006" key="4">
    <source>
        <dbReference type="Google" id="ProtNLM"/>
    </source>
</evidence>
<proteinExistence type="predicted"/>
<sequence>MKRILLTIAFISFFNSFVHGQVTKFTYTQFDIAVSITGNQDRDDSYYYPETTSSNAFLVPNGLGSKIGYGVHYRKWLTLGIHSGLDWKWDDKLVAVPVYLNLGLSPKVGPETRIMLQAGYGKGFALGRGNLNGEYKKIKLGIGNDDFIIFAEVSDYGFRLYDQKSIGSISFGVTLSDFFSYNSQED</sequence>
<keyword evidence="1" id="KW-0732">Signal</keyword>
<evidence type="ECO:0000313" key="3">
    <source>
        <dbReference type="Proteomes" id="UP000561681"/>
    </source>
</evidence>
<comment type="caution">
    <text evidence="2">The sequence shown here is derived from an EMBL/GenBank/DDBJ whole genome shotgun (WGS) entry which is preliminary data.</text>
</comment>